<dbReference type="PANTHER" id="PTHR33204:SF29">
    <property type="entry name" value="TRANSCRIPTIONAL REGULATOR"/>
    <property type="match status" value="1"/>
</dbReference>
<dbReference type="Proteomes" id="UP000239861">
    <property type="component" value="Unassembled WGS sequence"/>
</dbReference>
<evidence type="ECO:0000256" key="1">
    <source>
        <dbReference type="ARBA" id="ARBA00023015"/>
    </source>
</evidence>
<reference evidence="5 10" key="4">
    <citation type="submission" date="2018-08" db="EMBL/GenBank/DDBJ databases">
        <title>Complete genome of the Arcobacter marinus type strain JCM 15502.</title>
        <authorList>
            <person name="Miller W.G."/>
            <person name="Yee E."/>
            <person name="Huynh S."/>
            <person name="Parker C.T."/>
        </authorList>
    </citation>
    <scope>NUCLEOTIDE SEQUENCE [LARGE SCALE GENOMIC DNA]</scope>
    <source>
        <strain evidence="5 10">JCM 15502</strain>
    </source>
</reference>
<dbReference type="EMBL" id="CP032101">
    <property type="protein sequence ID" value="AXX85840.1"/>
    <property type="molecule type" value="Genomic_DNA"/>
</dbReference>
<reference evidence="8" key="1">
    <citation type="submission" date="2017-09" db="EMBL/GenBank/DDBJ databases">
        <title>Arcobacter canalis sp. nov., a new species isolated from a water canal contaminated with urban sewage.</title>
        <authorList>
            <person name="Perez-Cataluna A."/>
            <person name="Salas-Masso N."/>
            <person name="Figueras M.J."/>
        </authorList>
    </citation>
    <scope>NUCLEOTIDE SEQUENCE [LARGE SCALE GENOMIC DNA]</scope>
    <source>
        <strain evidence="8">CECT 7727</strain>
    </source>
</reference>
<proteinExistence type="predicted"/>
<dbReference type="RefSeq" id="WP_079578088.1">
    <property type="nucleotide sequence ID" value="NZ_CP032101.1"/>
</dbReference>
<gene>
    <name evidence="5" type="ORF">AMRN_0039</name>
    <name evidence="7" type="ORF">B0F89_1105</name>
    <name evidence="6" type="ORF">CPH92_09285</name>
</gene>
<dbReference type="KEGG" id="amar:AMRN_0039"/>
<dbReference type="SUPFAM" id="SSF46785">
    <property type="entry name" value="Winged helix' DNA-binding domain"/>
    <property type="match status" value="1"/>
</dbReference>
<dbReference type="PANTHER" id="PTHR33204">
    <property type="entry name" value="TRANSCRIPTIONAL REGULATOR, MARR FAMILY"/>
    <property type="match status" value="1"/>
</dbReference>
<sequence>MESNNKKYNCFFQLATDIIGGKWKGMVLWALKKDVKRNGELKRLIPNISQKMLTQQLRELEEVGIVQRIVYPQVPPKVEYKLTKAGEKLIPILYDLHDWGKEYAVDNEIGLRFDEDANCVID</sequence>
<name>A0A1T5BD32_9BACT</name>
<dbReference type="AlphaFoldDB" id="A0A1T5BD32"/>
<reference evidence="6" key="2">
    <citation type="submission" date="2017-09" db="EMBL/GenBank/DDBJ databases">
        <authorList>
            <person name="Perez-Cataluna A."/>
            <person name="Figueras M.J."/>
            <person name="Salas-Masso N."/>
        </authorList>
    </citation>
    <scope>NUCLEOTIDE SEQUENCE</scope>
    <source>
        <strain evidence="6">CECT 7727</strain>
    </source>
</reference>
<organism evidence="7 9">
    <name type="scientific">Malaciobacter marinus</name>
    <dbReference type="NCBI Taxonomy" id="505249"/>
    <lineage>
        <taxon>Bacteria</taxon>
        <taxon>Pseudomonadati</taxon>
        <taxon>Campylobacterota</taxon>
        <taxon>Epsilonproteobacteria</taxon>
        <taxon>Campylobacterales</taxon>
        <taxon>Arcobacteraceae</taxon>
        <taxon>Malaciobacter</taxon>
    </lineage>
</organism>
<dbReference type="Pfam" id="PF01638">
    <property type="entry name" value="HxlR"/>
    <property type="match status" value="1"/>
</dbReference>
<keyword evidence="1" id="KW-0805">Transcription regulation</keyword>
<evidence type="ECO:0000256" key="3">
    <source>
        <dbReference type="ARBA" id="ARBA00023163"/>
    </source>
</evidence>
<dbReference type="GO" id="GO:0003677">
    <property type="term" value="F:DNA binding"/>
    <property type="evidence" value="ECO:0007669"/>
    <property type="project" value="UniProtKB-KW"/>
</dbReference>
<dbReference type="EMBL" id="PTIW01000010">
    <property type="protein sequence ID" value="PPK61360.1"/>
    <property type="molecule type" value="Genomic_DNA"/>
</dbReference>
<dbReference type="InterPro" id="IPR036390">
    <property type="entry name" value="WH_DNA-bd_sf"/>
</dbReference>
<evidence type="ECO:0000313" key="9">
    <source>
        <dbReference type="Proteomes" id="UP000239861"/>
    </source>
</evidence>
<dbReference type="Proteomes" id="UP000264693">
    <property type="component" value="Chromosome"/>
</dbReference>
<reference evidence="7 9" key="3">
    <citation type="submission" date="2018-02" db="EMBL/GenBank/DDBJ databases">
        <title>Subsurface microbial communities from deep shales in Ohio and West Virginia, USA.</title>
        <authorList>
            <person name="Wrighton K."/>
        </authorList>
    </citation>
    <scope>NUCLEOTIDE SEQUENCE [LARGE SCALE GENOMIC DNA]</scope>
    <source>
        <strain evidence="7 9">MARC-MIP3H16</strain>
    </source>
</reference>
<evidence type="ECO:0000259" key="4">
    <source>
        <dbReference type="PROSITE" id="PS51118"/>
    </source>
</evidence>
<dbReference type="Proteomes" id="UP000224740">
    <property type="component" value="Unassembled WGS sequence"/>
</dbReference>
<evidence type="ECO:0000313" key="5">
    <source>
        <dbReference type="EMBL" id="AXX85840.1"/>
    </source>
</evidence>
<keyword evidence="2" id="KW-0238">DNA-binding</keyword>
<protein>
    <submittedName>
        <fullName evidence="6 7">Transcriptional regulator</fullName>
    </submittedName>
    <submittedName>
        <fullName evidence="5">Transcriptional regulator, HxlR family</fullName>
    </submittedName>
</protein>
<dbReference type="Gene3D" id="1.10.10.10">
    <property type="entry name" value="Winged helix-like DNA-binding domain superfamily/Winged helix DNA-binding domain"/>
    <property type="match status" value="1"/>
</dbReference>
<dbReference type="PROSITE" id="PS51118">
    <property type="entry name" value="HTH_HXLR"/>
    <property type="match status" value="1"/>
</dbReference>
<accession>A0A1T5BD32</accession>
<keyword evidence="8" id="KW-1185">Reference proteome</keyword>
<feature type="domain" description="HTH hxlR-type" evidence="4">
    <location>
        <begin position="10"/>
        <end position="108"/>
    </location>
</feature>
<dbReference type="EMBL" id="NXAO01000041">
    <property type="protein sequence ID" value="PHO15034.1"/>
    <property type="molecule type" value="Genomic_DNA"/>
</dbReference>
<evidence type="ECO:0000313" key="6">
    <source>
        <dbReference type="EMBL" id="PHO15034.1"/>
    </source>
</evidence>
<evidence type="ECO:0000313" key="7">
    <source>
        <dbReference type="EMBL" id="PPK61360.1"/>
    </source>
</evidence>
<evidence type="ECO:0000256" key="2">
    <source>
        <dbReference type="ARBA" id="ARBA00023125"/>
    </source>
</evidence>
<dbReference type="InterPro" id="IPR002577">
    <property type="entry name" value="HTH_HxlR"/>
</dbReference>
<evidence type="ECO:0000313" key="10">
    <source>
        <dbReference type="Proteomes" id="UP000264693"/>
    </source>
</evidence>
<keyword evidence="3" id="KW-0804">Transcription</keyword>
<dbReference type="InterPro" id="IPR036388">
    <property type="entry name" value="WH-like_DNA-bd_sf"/>
</dbReference>
<evidence type="ECO:0000313" key="8">
    <source>
        <dbReference type="Proteomes" id="UP000224740"/>
    </source>
</evidence>